<dbReference type="SUPFAM" id="SSF52047">
    <property type="entry name" value="RNI-like"/>
    <property type="match status" value="2"/>
</dbReference>
<dbReference type="VEuPathDB" id="VectorBase:RSAN_040607"/>
<accession>A0A9D4PI61</accession>
<dbReference type="EMBL" id="JABSTV010001253">
    <property type="protein sequence ID" value="KAH7942958.1"/>
    <property type="molecule type" value="Genomic_DNA"/>
</dbReference>
<evidence type="ECO:0000313" key="1">
    <source>
        <dbReference type="EMBL" id="KAH7942958.1"/>
    </source>
</evidence>
<proteinExistence type="predicted"/>
<dbReference type="PANTHER" id="PTHR47679:SF2">
    <property type="entry name" value="C-TERMINAL OF ROC (COR) DOMAIN-CONTAINING PROTEIN"/>
    <property type="match status" value="1"/>
</dbReference>
<comment type="caution">
    <text evidence="1">The sequence shown here is derived from an EMBL/GenBank/DDBJ whole genome shotgun (WGS) entry which is preliminary data.</text>
</comment>
<dbReference type="InterPro" id="IPR032675">
    <property type="entry name" value="LRR_dom_sf"/>
</dbReference>
<reference evidence="1" key="1">
    <citation type="journal article" date="2020" name="Cell">
        <title>Large-Scale Comparative Analyses of Tick Genomes Elucidate Their Genetic Diversity and Vector Capacities.</title>
        <authorList>
            <consortium name="Tick Genome and Microbiome Consortium (TIGMIC)"/>
            <person name="Jia N."/>
            <person name="Wang J."/>
            <person name="Shi W."/>
            <person name="Du L."/>
            <person name="Sun Y."/>
            <person name="Zhan W."/>
            <person name="Jiang J.F."/>
            <person name="Wang Q."/>
            <person name="Zhang B."/>
            <person name="Ji P."/>
            <person name="Bell-Sakyi L."/>
            <person name="Cui X.M."/>
            <person name="Yuan T.T."/>
            <person name="Jiang B.G."/>
            <person name="Yang W.F."/>
            <person name="Lam T.T."/>
            <person name="Chang Q.C."/>
            <person name="Ding S.J."/>
            <person name="Wang X.J."/>
            <person name="Zhu J.G."/>
            <person name="Ruan X.D."/>
            <person name="Zhao L."/>
            <person name="Wei J.T."/>
            <person name="Ye R.Z."/>
            <person name="Que T.C."/>
            <person name="Du C.H."/>
            <person name="Zhou Y.H."/>
            <person name="Cheng J.X."/>
            <person name="Dai P.F."/>
            <person name="Guo W.B."/>
            <person name="Han X.H."/>
            <person name="Huang E.J."/>
            <person name="Li L.F."/>
            <person name="Wei W."/>
            <person name="Gao Y.C."/>
            <person name="Liu J.Z."/>
            <person name="Shao H.Z."/>
            <person name="Wang X."/>
            <person name="Wang C.C."/>
            <person name="Yang T.C."/>
            <person name="Huo Q.B."/>
            <person name="Li W."/>
            <person name="Chen H.Y."/>
            <person name="Chen S.E."/>
            <person name="Zhou L.G."/>
            <person name="Ni X.B."/>
            <person name="Tian J.H."/>
            <person name="Sheng Y."/>
            <person name="Liu T."/>
            <person name="Pan Y.S."/>
            <person name="Xia L.Y."/>
            <person name="Li J."/>
            <person name="Zhao F."/>
            <person name="Cao W.C."/>
        </authorList>
    </citation>
    <scope>NUCLEOTIDE SEQUENCE</scope>
    <source>
        <strain evidence="1">Rsan-2018</strain>
    </source>
</reference>
<protein>
    <submittedName>
        <fullName evidence="1">Uncharacterized protein</fullName>
    </submittedName>
</protein>
<dbReference type="AlphaFoldDB" id="A0A9D4PI61"/>
<dbReference type="Proteomes" id="UP000821837">
    <property type="component" value="Unassembled WGS sequence"/>
</dbReference>
<dbReference type="PANTHER" id="PTHR47679">
    <property type="entry name" value="PROTEIN TORNADO 1"/>
    <property type="match status" value="1"/>
</dbReference>
<gene>
    <name evidence="1" type="ORF">HPB52_002733</name>
</gene>
<sequence length="650" mass="71774">MYDQVWLREEDIDALFPGLGLPLPCTAEVDGSSSPASYCHIIDRLGFWNRILWRAGFQLRELTAPGQLSLVRVAHDGGRRQEQHGRDGRLLFHVLLECHRCVVSVELDEVLVEGSGLREARVRVLSALRNNTSLLSLNLVSLFGDYRFIQEDLFADIGSMTQLRELVISATGEAISCLVDLVCSLLHTASLSTLSISGLRFDEMNAKFLSAALRRNGTVTDLSVHSSILNSRNSKGVPSFSRYLKGSTTLSALTLEGTIAEPEDTLTELASVLIPLIVSSTLQKLKLSGFLLHCRCAWLLSRFVAQQGGSLKHLDISGCRWALDGSPKSLDAPTDDGQPSEPTCAWLKPFDETEQVGLSHLSVSVRDLKPDDFKTLFFVATSVESLRTISIDDVALDVLPEFREAVRRVAVSCLEATSVSAFCKTVHLVRSWNHVTTLRLVLSKEAMGDVFMMWSLCCFVNEAAALKELELAGCDRPDLSHCLGVVTINHSLLLDVIFSNASLRTLRLSQIRLGEANLNFLVDAVFSNDTMTELDFMSWDTSENDRLLRLLAADFDMNATLLRFRVSNTSCDEMEDEGRAIINAFLSRNVGFVTCASHYVARFTDANRCMEALASIPRSRALIDKVQELVAVDEADATSLVEALVTMDFP</sequence>
<keyword evidence="2" id="KW-1185">Reference proteome</keyword>
<reference evidence="1" key="2">
    <citation type="submission" date="2021-09" db="EMBL/GenBank/DDBJ databases">
        <authorList>
            <person name="Jia N."/>
            <person name="Wang J."/>
            <person name="Shi W."/>
            <person name="Du L."/>
            <person name="Sun Y."/>
            <person name="Zhan W."/>
            <person name="Jiang J."/>
            <person name="Wang Q."/>
            <person name="Zhang B."/>
            <person name="Ji P."/>
            <person name="Sakyi L.B."/>
            <person name="Cui X."/>
            <person name="Yuan T."/>
            <person name="Jiang B."/>
            <person name="Yang W."/>
            <person name="Lam T.T.-Y."/>
            <person name="Chang Q."/>
            <person name="Ding S."/>
            <person name="Wang X."/>
            <person name="Zhu J."/>
            <person name="Ruan X."/>
            <person name="Zhao L."/>
            <person name="Wei J."/>
            <person name="Que T."/>
            <person name="Du C."/>
            <person name="Cheng J."/>
            <person name="Dai P."/>
            <person name="Han X."/>
            <person name="Huang E."/>
            <person name="Gao Y."/>
            <person name="Liu J."/>
            <person name="Shao H."/>
            <person name="Ye R."/>
            <person name="Li L."/>
            <person name="Wei W."/>
            <person name="Wang X."/>
            <person name="Wang C."/>
            <person name="Huo Q."/>
            <person name="Li W."/>
            <person name="Guo W."/>
            <person name="Chen H."/>
            <person name="Chen S."/>
            <person name="Zhou L."/>
            <person name="Zhou L."/>
            <person name="Ni X."/>
            <person name="Tian J."/>
            <person name="Zhou Y."/>
            <person name="Sheng Y."/>
            <person name="Liu T."/>
            <person name="Pan Y."/>
            <person name="Xia L."/>
            <person name="Li J."/>
            <person name="Zhao F."/>
            <person name="Cao W."/>
        </authorList>
    </citation>
    <scope>NUCLEOTIDE SEQUENCE</scope>
    <source>
        <strain evidence="1">Rsan-2018</strain>
        <tissue evidence="1">Larvae</tissue>
    </source>
</reference>
<evidence type="ECO:0000313" key="2">
    <source>
        <dbReference type="Proteomes" id="UP000821837"/>
    </source>
</evidence>
<name>A0A9D4PI61_RHISA</name>
<dbReference type="Gene3D" id="3.80.10.10">
    <property type="entry name" value="Ribonuclease Inhibitor"/>
    <property type="match status" value="2"/>
</dbReference>
<organism evidence="1 2">
    <name type="scientific">Rhipicephalus sanguineus</name>
    <name type="common">Brown dog tick</name>
    <name type="synonym">Ixodes sanguineus</name>
    <dbReference type="NCBI Taxonomy" id="34632"/>
    <lineage>
        <taxon>Eukaryota</taxon>
        <taxon>Metazoa</taxon>
        <taxon>Ecdysozoa</taxon>
        <taxon>Arthropoda</taxon>
        <taxon>Chelicerata</taxon>
        <taxon>Arachnida</taxon>
        <taxon>Acari</taxon>
        <taxon>Parasitiformes</taxon>
        <taxon>Ixodida</taxon>
        <taxon>Ixodoidea</taxon>
        <taxon>Ixodidae</taxon>
        <taxon>Rhipicephalinae</taxon>
        <taxon>Rhipicephalus</taxon>
        <taxon>Rhipicephalus</taxon>
    </lineage>
</organism>